<dbReference type="Gene3D" id="3.10.590.10">
    <property type="entry name" value="ph1033 like domains"/>
    <property type="match status" value="1"/>
</dbReference>
<organism evidence="3">
    <name type="scientific">Rhododendron williamsianum</name>
    <dbReference type="NCBI Taxonomy" id="262921"/>
    <lineage>
        <taxon>Eukaryota</taxon>
        <taxon>Viridiplantae</taxon>
        <taxon>Streptophyta</taxon>
        <taxon>Embryophyta</taxon>
        <taxon>Tracheophyta</taxon>
        <taxon>Spermatophyta</taxon>
        <taxon>Magnoliopsida</taxon>
        <taxon>eudicotyledons</taxon>
        <taxon>Gunneridae</taxon>
        <taxon>Pentapetalae</taxon>
        <taxon>asterids</taxon>
        <taxon>Ericales</taxon>
        <taxon>Ericaceae</taxon>
        <taxon>Ericoideae</taxon>
        <taxon>Rhodoreae</taxon>
        <taxon>Rhododendron</taxon>
    </lineage>
</organism>
<comment type="caution">
    <text evidence="3">The sequence shown here is derived from an EMBL/GenBank/DDBJ whole genome shotgun (WGS) entry which is preliminary data.</text>
</comment>
<gene>
    <name evidence="3" type="ORF">C3L33_22748</name>
</gene>
<feature type="domain" description="YTH" evidence="2">
    <location>
        <begin position="52"/>
        <end position="132"/>
    </location>
</feature>
<dbReference type="EMBL" id="QEFC01004224">
    <property type="protein sequence ID" value="KAE9445354.1"/>
    <property type="molecule type" value="Genomic_DNA"/>
</dbReference>
<dbReference type="GO" id="GO:0003729">
    <property type="term" value="F:mRNA binding"/>
    <property type="evidence" value="ECO:0007669"/>
    <property type="project" value="UniProtKB-UniRule"/>
</dbReference>
<dbReference type="GO" id="GO:0061157">
    <property type="term" value="P:mRNA destabilization"/>
    <property type="evidence" value="ECO:0007669"/>
    <property type="project" value="TreeGrafter"/>
</dbReference>
<dbReference type="PANTHER" id="PTHR12357">
    <property type="entry name" value="YTH YT521-B HOMOLOGY DOMAIN-CONTAINING"/>
    <property type="match status" value="1"/>
</dbReference>
<dbReference type="InterPro" id="IPR045168">
    <property type="entry name" value="YTH_prot"/>
</dbReference>
<evidence type="ECO:0000313" key="3">
    <source>
        <dbReference type="EMBL" id="KAE9445354.1"/>
    </source>
</evidence>
<dbReference type="AlphaFoldDB" id="A0A6A4KMJ4"/>
<dbReference type="GO" id="GO:1990247">
    <property type="term" value="F:N6-methyladenosine-containing RNA reader activity"/>
    <property type="evidence" value="ECO:0007669"/>
    <property type="project" value="UniProtKB-UniRule"/>
</dbReference>
<dbReference type="CDD" id="cd21134">
    <property type="entry name" value="YTH"/>
    <property type="match status" value="1"/>
</dbReference>
<dbReference type="GO" id="GO:0005737">
    <property type="term" value="C:cytoplasm"/>
    <property type="evidence" value="ECO:0007669"/>
    <property type="project" value="TreeGrafter"/>
</dbReference>
<evidence type="ECO:0000259" key="2">
    <source>
        <dbReference type="PROSITE" id="PS50882"/>
    </source>
</evidence>
<sequence>MSTFTSPSLLQNILFFWSPTEERSSSGTRKSGTSVAGVHPDLYNRPDFATNYEFFVIKSFSGDDVHKSIKYSVWASIPLGNKKLAAAYHEAKEMKDHCPVFMLFSVNSSGKFCGVAETVGPVDFENDAEAAG</sequence>
<dbReference type="OrthoDB" id="1708397at2759"/>
<dbReference type="InterPro" id="IPR007275">
    <property type="entry name" value="YTH_domain"/>
</dbReference>
<name>A0A6A4KMJ4_9ERIC</name>
<dbReference type="Pfam" id="PF04146">
    <property type="entry name" value="YTH"/>
    <property type="match status" value="1"/>
</dbReference>
<comment type="similarity">
    <text evidence="1">Belongs to the YTHDF family.</text>
</comment>
<feature type="non-terminal residue" evidence="3">
    <location>
        <position position="1"/>
    </location>
</feature>
<reference evidence="3" key="1">
    <citation type="journal article" date="2019" name="Genome Biol. Evol.">
        <title>The Rhododendron genome and chromosomal organization provide insight into shared whole-genome duplications across the heath family (Ericaceae).</title>
        <authorList>
            <person name="Soza V.L."/>
            <person name="Lindsley D."/>
            <person name="Waalkes A."/>
            <person name="Ramage E."/>
            <person name="Patwardhan R.P."/>
            <person name="Burton J.N."/>
            <person name="Adey A."/>
            <person name="Kumar A."/>
            <person name="Qiu R."/>
            <person name="Shendure J."/>
            <person name="Hall B."/>
        </authorList>
    </citation>
    <scope>NUCLEOTIDE SEQUENCE</scope>
    <source>
        <strain evidence="3">RSF 1966-606</strain>
    </source>
</reference>
<proteinExistence type="inferred from homology"/>
<evidence type="ECO:0000256" key="1">
    <source>
        <dbReference type="RuleBase" id="RU369095"/>
    </source>
</evidence>
<keyword evidence="1" id="KW-0694">RNA-binding</keyword>
<dbReference type="PANTHER" id="PTHR12357:SF77">
    <property type="entry name" value="YTH DOMAIN-CONTAINING FAMILY PROTEIN"/>
    <property type="match status" value="1"/>
</dbReference>
<dbReference type="PROSITE" id="PS50882">
    <property type="entry name" value="YTH"/>
    <property type="match status" value="1"/>
</dbReference>
<protein>
    <recommendedName>
        <fullName evidence="1">YTH domain-containing family protein</fullName>
    </recommendedName>
</protein>
<comment type="function">
    <text evidence="1">Specifically recognizes and binds N6-methyladenosine (m6A)-containing RNAs, and regulates mRNA stability. M6A is a modification present at internal sites of mRNAs and some non-coding RNAs and plays a role in mRNA stability and processing.</text>
</comment>
<accession>A0A6A4KMJ4</accession>